<proteinExistence type="predicted"/>
<dbReference type="GO" id="GO:0016705">
    <property type="term" value="F:oxidoreductase activity, acting on paired donors, with incorporation or reduction of molecular oxygen"/>
    <property type="evidence" value="ECO:0007669"/>
    <property type="project" value="InterPro"/>
</dbReference>
<dbReference type="SUPFAM" id="SSF51679">
    <property type="entry name" value="Bacterial luciferase-like"/>
    <property type="match status" value="1"/>
</dbReference>
<organism evidence="4 5">
    <name type="scientific">Pseudonocardia thermophila</name>
    <dbReference type="NCBI Taxonomy" id="1848"/>
    <lineage>
        <taxon>Bacteria</taxon>
        <taxon>Bacillati</taxon>
        <taxon>Actinomycetota</taxon>
        <taxon>Actinomycetes</taxon>
        <taxon>Pseudonocardiales</taxon>
        <taxon>Pseudonocardiaceae</taxon>
        <taxon>Pseudonocardia</taxon>
    </lineage>
</organism>
<dbReference type="AlphaFoldDB" id="A0A1M6TPR7"/>
<reference evidence="4 5" key="1">
    <citation type="submission" date="2016-11" db="EMBL/GenBank/DDBJ databases">
        <authorList>
            <person name="Jaros S."/>
            <person name="Januszkiewicz K."/>
            <person name="Wedrychowicz H."/>
        </authorList>
    </citation>
    <scope>NUCLEOTIDE SEQUENCE [LARGE SCALE GENOMIC DNA]</scope>
    <source>
        <strain evidence="4 5">DSM 43832</strain>
    </source>
</reference>
<dbReference type="GO" id="GO:0004497">
    <property type="term" value="F:monooxygenase activity"/>
    <property type="evidence" value="ECO:0007669"/>
    <property type="project" value="UniProtKB-KW"/>
</dbReference>
<dbReference type="Gene3D" id="3.20.20.30">
    <property type="entry name" value="Luciferase-like domain"/>
    <property type="match status" value="1"/>
</dbReference>
<sequence length="417" mass="47099">MVKVLLQLYPVIPATRAEREAQRPMGRNRERYQELLGGWHDIVRAADRLGVWGVATVEHHFHSEGYEVGPNPGVLDAYWAAITENVRVGQLGYVMSAQNPIRVAEETAILSHLAEGRIFVGFARGYQSRWTNILGQHLGARATLSPTGTPAEKMALLSDEEKQQRFADDKLNREIFEEQVDLVLKAWDNDAIEAKGRWQIPYPYEEGIDWTMTATKEIGAVGEMDDDNRIRRVSVVPAPYSREHPPIFISSNASRETIEYCGPRGFIPTYFSKIERAAEYGRAYVDAAKAAGRHYALGQNQALVRWGNIAPTMEQARANVEAWDVDIFRDLYGGTTPMMFDPANPVDSVLNSGLWVIGSPDEVRDQYVEQWRKLPAEYVVLIYHFAQQPAESVIENVEMFMQHVKPALDEITSSYEG</sequence>
<dbReference type="InterPro" id="IPR036661">
    <property type="entry name" value="Luciferase-like_sf"/>
</dbReference>
<dbReference type="PANTHER" id="PTHR30137">
    <property type="entry name" value="LUCIFERASE-LIKE MONOOXYGENASE"/>
    <property type="match status" value="1"/>
</dbReference>
<keyword evidence="5" id="KW-1185">Reference proteome</keyword>
<feature type="domain" description="Luciferase-like" evidence="3">
    <location>
        <begin position="40"/>
        <end position="374"/>
    </location>
</feature>
<name>A0A1M6TPR7_PSETH</name>
<dbReference type="Pfam" id="PF00296">
    <property type="entry name" value="Bac_luciferase"/>
    <property type="match status" value="1"/>
</dbReference>
<evidence type="ECO:0000259" key="3">
    <source>
        <dbReference type="Pfam" id="PF00296"/>
    </source>
</evidence>
<evidence type="ECO:0000256" key="1">
    <source>
        <dbReference type="ARBA" id="ARBA00023002"/>
    </source>
</evidence>
<dbReference type="Proteomes" id="UP000184363">
    <property type="component" value="Unassembled WGS sequence"/>
</dbReference>
<dbReference type="InterPro" id="IPR050766">
    <property type="entry name" value="Bact_Lucif_Oxidored"/>
</dbReference>
<dbReference type="PANTHER" id="PTHR30137:SF8">
    <property type="entry name" value="BLR5498 PROTEIN"/>
    <property type="match status" value="1"/>
</dbReference>
<dbReference type="STRING" id="1848.SAMN05443637_108173"/>
<evidence type="ECO:0000256" key="2">
    <source>
        <dbReference type="ARBA" id="ARBA00023033"/>
    </source>
</evidence>
<dbReference type="RefSeq" id="WP_073457270.1">
    <property type="nucleotide sequence ID" value="NZ_CALGVN010000008.1"/>
</dbReference>
<keyword evidence="2 4" id="KW-0503">Monooxygenase</keyword>
<dbReference type="InterPro" id="IPR011251">
    <property type="entry name" value="Luciferase-like_dom"/>
</dbReference>
<keyword evidence="1" id="KW-0560">Oxidoreductase</keyword>
<dbReference type="OrthoDB" id="3209103at2"/>
<accession>A0A1M6TPR7</accession>
<evidence type="ECO:0000313" key="5">
    <source>
        <dbReference type="Proteomes" id="UP000184363"/>
    </source>
</evidence>
<evidence type="ECO:0000313" key="4">
    <source>
        <dbReference type="EMBL" id="SHK58975.1"/>
    </source>
</evidence>
<protein>
    <submittedName>
        <fullName evidence="4">Flavin-dependent oxidoreductase, luciferase family (Includes alkanesulfonate monooxygenase SsuD and methylene tetrahydromethanopterin reductase)</fullName>
    </submittedName>
</protein>
<gene>
    <name evidence="4" type="ORF">SAMN05443637_108173</name>
</gene>
<dbReference type="EMBL" id="FRAP01000008">
    <property type="protein sequence ID" value="SHK58975.1"/>
    <property type="molecule type" value="Genomic_DNA"/>
</dbReference>
<dbReference type="GO" id="GO:0005829">
    <property type="term" value="C:cytosol"/>
    <property type="evidence" value="ECO:0007669"/>
    <property type="project" value="TreeGrafter"/>
</dbReference>